<dbReference type="PANTHER" id="PTHR30270">
    <property type="entry name" value="THIAMINE-MONOPHOSPHATE KINASE"/>
    <property type="match status" value="1"/>
</dbReference>
<feature type="binding site" evidence="1">
    <location>
        <position position="50"/>
    </location>
    <ligand>
        <name>substrate</name>
    </ligand>
</feature>
<feature type="binding site" evidence="1">
    <location>
        <position position="212"/>
    </location>
    <ligand>
        <name>Mg(2+)</name>
        <dbReference type="ChEBI" id="CHEBI:18420"/>
        <label>5</label>
    </ligand>
</feature>
<evidence type="ECO:0000259" key="3">
    <source>
        <dbReference type="Pfam" id="PF02769"/>
    </source>
</evidence>
<dbReference type="GO" id="GO:0009030">
    <property type="term" value="F:thiamine-phosphate kinase activity"/>
    <property type="evidence" value="ECO:0007669"/>
    <property type="project" value="UniProtKB-EC"/>
</dbReference>
<dbReference type="Gene3D" id="3.30.1330.10">
    <property type="entry name" value="PurM-like, N-terminal domain"/>
    <property type="match status" value="1"/>
</dbReference>
<feature type="binding site" evidence="1">
    <location>
        <position position="43"/>
    </location>
    <ligand>
        <name>Mg(2+)</name>
        <dbReference type="ChEBI" id="CHEBI:18420"/>
        <label>2</label>
    </ligand>
</feature>
<evidence type="ECO:0000256" key="1">
    <source>
        <dbReference type="HAMAP-Rule" id="MF_02128"/>
    </source>
</evidence>
<comment type="pathway">
    <text evidence="1">Cofactor biosynthesis; thiamine diphosphate biosynthesis; thiamine diphosphate from thiamine phosphate: step 1/1.</text>
</comment>
<reference evidence="4 5" key="1">
    <citation type="submission" date="2021-03" db="EMBL/GenBank/DDBJ databases">
        <title>Genomic Encyclopedia of Type Strains, Phase IV (KMG-IV): sequencing the most valuable type-strain genomes for metagenomic binning, comparative biology and taxonomic classification.</title>
        <authorList>
            <person name="Goeker M."/>
        </authorList>
    </citation>
    <scope>NUCLEOTIDE SEQUENCE [LARGE SCALE GENOMIC DNA]</scope>
    <source>
        <strain evidence="4 5">DSM 25790</strain>
    </source>
</reference>
<dbReference type="EMBL" id="JAGIKX010000048">
    <property type="protein sequence ID" value="MBP2259032.1"/>
    <property type="molecule type" value="Genomic_DNA"/>
</dbReference>
<dbReference type="EC" id="2.7.4.16" evidence="1"/>
<dbReference type="InterPro" id="IPR016188">
    <property type="entry name" value="PurM-like_N"/>
</dbReference>
<dbReference type="RefSeq" id="WP_029270138.1">
    <property type="nucleotide sequence ID" value="NZ_JAGIKX010000048.1"/>
</dbReference>
<keyword evidence="1" id="KW-0547">Nucleotide-binding</keyword>
<feature type="binding site" evidence="1">
    <location>
        <position position="72"/>
    </location>
    <ligand>
        <name>Mg(2+)</name>
        <dbReference type="ChEBI" id="CHEBI:18420"/>
        <label>2</label>
    </ligand>
</feature>
<comment type="miscellaneous">
    <text evidence="1">Reaction mechanism of ThiL seems to utilize a direct, inline transfer of the gamma-phosphate of ATP to TMP rather than a phosphorylated enzyme intermediate.</text>
</comment>
<dbReference type="NCBIfam" id="TIGR01379">
    <property type="entry name" value="thiL"/>
    <property type="match status" value="1"/>
</dbReference>
<comment type="function">
    <text evidence="1">Catalyzes the ATP-dependent phosphorylation of thiamine-monophosphate (TMP) to form thiamine-pyrophosphate (TPP), the active form of vitamin B1.</text>
</comment>
<name>A0ABS4SBZ8_9BACI</name>
<comment type="caution">
    <text evidence="1">Lacks conserved residue(s) required for the propagation of feature annotation.</text>
</comment>
<dbReference type="InterPro" id="IPR006283">
    <property type="entry name" value="ThiL-like"/>
</dbReference>
<dbReference type="HAMAP" id="MF_02128">
    <property type="entry name" value="TMP_kinase"/>
    <property type="match status" value="1"/>
</dbReference>
<keyword evidence="1" id="KW-0784">Thiamine biosynthesis</keyword>
<dbReference type="SUPFAM" id="SSF56042">
    <property type="entry name" value="PurM C-terminal domain-like"/>
    <property type="match status" value="1"/>
</dbReference>
<keyword evidence="1" id="KW-0067">ATP-binding</keyword>
<keyword evidence="1 4" id="KW-0418">Kinase</keyword>
<sequence>MDEFSFIDSIKQHSYKQSSLLKGIGDDAAVFRQPAQDIVTAVDTFVEDVHFSRKTMEPYHVGYRGLAANISDLAAMGASPTFYLVSIVIPKTWSMKDVDQIFHGMREIAAVYQMDLIGGDTVFGKELAVSITVIGYTERNKARYRSSARNGDIVFVTGTLGDSQAGMHILLNENKYENKDYYIKKHQKPLPRVDFAKALADLPRVALNDVSDGIANEASEIAVASGVSIHLYDEQLPISQSYQQFPLDLQRKWKLFGGEDFELLGTVAKESWLDVKEAAEKSQTPITKIGYVHYSVDEVGYVFLHDNKDRQLLQKDGYIHKK</sequence>
<evidence type="ECO:0000259" key="2">
    <source>
        <dbReference type="Pfam" id="PF00586"/>
    </source>
</evidence>
<protein>
    <recommendedName>
        <fullName evidence="1">Thiamine-monophosphate kinase</fullName>
        <shortName evidence="1">TMP kinase</shortName>
        <shortName evidence="1">Thiamine-phosphate kinase</shortName>
        <ecNumber evidence="1">2.7.4.16</ecNumber>
    </recommendedName>
</protein>
<evidence type="ECO:0000313" key="4">
    <source>
        <dbReference type="EMBL" id="MBP2259032.1"/>
    </source>
</evidence>
<feature type="binding site" evidence="1">
    <location>
        <position position="145"/>
    </location>
    <ligand>
        <name>ATP</name>
        <dbReference type="ChEBI" id="CHEBI:30616"/>
    </ligand>
</feature>
<dbReference type="Pfam" id="PF02769">
    <property type="entry name" value="AIRS_C"/>
    <property type="match status" value="1"/>
</dbReference>
<feature type="binding site" evidence="1">
    <location>
        <begin position="119"/>
        <end position="120"/>
    </location>
    <ligand>
        <name>ATP</name>
        <dbReference type="ChEBI" id="CHEBI:30616"/>
    </ligand>
</feature>
<feature type="binding site" evidence="1">
    <location>
        <position position="72"/>
    </location>
    <ligand>
        <name>Mg(2+)</name>
        <dbReference type="ChEBI" id="CHEBI:18420"/>
        <label>4</label>
    </ligand>
</feature>
<proteinExistence type="inferred from homology"/>
<feature type="domain" description="PurM-like N-terminal" evidence="2">
    <location>
        <begin position="25"/>
        <end position="136"/>
    </location>
</feature>
<dbReference type="InterPro" id="IPR036921">
    <property type="entry name" value="PurM-like_N_sf"/>
</dbReference>
<feature type="binding site" evidence="1">
    <location>
        <position position="27"/>
    </location>
    <ligand>
        <name>Mg(2+)</name>
        <dbReference type="ChEBI" id="CHEBI:18420"/>
        <label>3</label>
    </ligand>
</feature>
<feature type="domain" description="PurM-like C-terminal" evidence="3">
    <location>
        <begin position="150"/>
        <end position="292"/>
    </location>
</feature>
<keyword evidence="1 4" id="KW-0808">Transferase</keyword>
<accession>A0ABS4SBZ8</accession>
<feature type="binding site" evidence="1">
    <location>
        <position position="211"/>
    </location>
    <ligand>
        <name>ATP</name>
        <dbReference type="ChEBI" id="CHEBI:30616"/>
    </ligand>
</feature>
<comment type="similarity">
    <text evidence="1">Belongs to the thiamine-monophosphate kinase family.</text>
</comment>
<dbReference type="SUPFAM" id="SSF55326">
    <property type="entry name" value="PurM N-terminal domain-like"/>
    <property type="match status" value="1"/>
</dbReference>
<dbReference type="InterPro" id="IPR010918">
    <property type="entry name" value="PurM-like_C_dom"/>
</dbReference>
<comment type="caution">
    <text evidence="4">The sequence shown here is derived from an EMBL/GenBank/DDBJ whole genome shotgun (WGS) entry which is preliminary data.</text>
</comment>
<dbReference type="PANTHER" id="PTHR30270:SF0">
    <property type="entry name" value="THIAMINE-MONOPHOSPHATE KINASE"/>
    <property type="match status" value="1"/>
</dbReference>
<feature type="binding site" evidence="1">
    <location>
        <position position="120"/>
    </location>
    <ligand>
        <name>Mg(2+)</name>
        <dbReference type="ChEBI" id="CHEBI:18420"/>
        <label>1</label>
    </ligand>
</feature>
<keyword evidence="5" id="KW-1185">Reference proteome</keyword>
<dbReference type="Proteomes" id="UP001519294">
    <property type="component" value="Unassembled WGS sequence"/>
</dbReference>
<dbReference type="InterPro" id="IPR036676">
    <property type="entry name" value="PurM-like_C_sf"/>
</dbReference>
<feature type="binding site" evidence="1">
    <location>
        <position position="209"/>
    </location>
    <ligand>
        <name>Mg(2+)</name>
        <dbReference type="ChEBI" id="CHEBI:18420"/>
        <label>3</label>
    </ligand>
</feature>
<gene>
    <name evidence="1" type="primary">thiL</name>
    <name evidence="4" type="ORF">J2Z81_003020</name>
</gene>
<feature type="binding site" evidence="1">
    <location>
        <position position="72"/>
    </location>
    <ligand>
        <name>Mg(2+)</name>
        <dbReference type="ChEBI" id="CHEBI:18420"/>
        <label>3</label>
    </ligand>
</feature>
<dbReference type="Gene3D" id="3.90.650.10">
    <property type="entry name" value="PurM-like C-terminal domain"/>
    <property type="match status" value="1"/>
</dbReference>
<feature type="binding site" evidence="1">
    <location>
        <position position="318"/>
    </location>
    <ligand>
        <name>substrate</name>
    </ligand>
</feature>
<dbReference type="CDD" id="cd02194">
    <property type="entry name" value="ThiL"/>
    <property type="match status" value="1"/>
</dbReference>
<dbReference type="Pfam" id="PF00586">
    <property type="entry name" value="AIRS"/>
    <property type="match status" value="1"/>
</dbReference>
<dbReference type="PIRSF" id="PIRSF005303">
    <property type="entry name" value="Thiam_monoph_kin"/>
    <property type="match status" value="1"/>
</dbReference>
<feature type="binding site" evidence="1">
    <location>
        <position position="259"/>
    </location>
    <ligand>
        <name>substrate</name>
    </ligand>
</feature>
<feature type="binding site" evidence="1">
    <location>
        <position position="43"/>
    </location>
    <ligand>
        <name>Mg(2+)</name>
        <dbReference type="ChEBI" id="CHEBI:18420"/>
        <label>1</label>
    </ligand>
</feature>
<keyword evidence="1" id="KW-0479">Metal-binding</keyword>
<keyword evidence="1" id="KW-0460">Magnesium</keyword>
<evidence type="ECO:0000313" key="5">
    <source>
        <dbReference type="Proteomes" id="UP001519294"/>
    </source>
</evidence>
<feature type="binding site" evidence="1">
    <location>
        <position position="27"/>
    </location>
    <ligand>
        <name>Mg(2+)</name>
        <dbReference type="ChEBI" id="CHEBI:18420"/>
        <label>4</label>
    </ligand>
</feature>
<comment type="catalytic activity">
    <reaction evidence="1">
        <text>thiamine phosphate + ATP = thiamine diphosphate + ADP</text>
        <dbReference type="Rhea" id="RHEA:15913"/>
        <dbReference type="ChEBI" id="CHEBI:30616"/>
        <dbReference type="ChEBI" id="CHEBI:37575"/>
        <dbReference type="ChEBI" id="CHEBI:58937"/>
        <dbReference type="ChEBI" id="CHEBI:456216"/>
        <dbReference type="EC" id="2.7.4.16"/>
    </reaction>
</comment>
<organism evidence="4 5">
    <name type="scientific">Virgibacillus alimentarius</name>
    <dbReference type="NCBI Taxonomy" id="698769"/>
    <lineage>
        <taxon>Bacteria</taxon>
        <taxon>Bacillati</taxon>
        <taxon>Bacillota</taxon>
        <taxon>Bacilli</taxon>
        <taxon>Bacillales</taxon>
        <taxon>Bacillaceae</taxon>
        <taxon>Virgibacillus</taxon>
    </lineage>
</organism>